<dbReference type="InterPro" id="IPR022826">
    <property type="entry name" value="KDO_kinase"/>
</dbReference>
<dbReference type="EMBL" id="CP035704">
    <property type="protein sequence ID" value="QBB70281.1"/>
    <property type="molecule type" value="Genomic_DNA"/>
</dbReference>
<reference evidence="17 18" key="1">
    <citation type="submission" date="2019-01" db="EMBL/GenBank/DDBJ databases">
        <title>Pseudolysobacter antarctica gen. nov., sp. nov., isolated from Fildes Peninsula, Antarctica.</title>
        <authorList>
            <person name="Wei Z."/>
            <person name="Peng F."/>
        </authorList>
    </citation>
    <scope>NUCLEOTIDE SEQUENCE [LARGE SCALE GENOMIC DNA]</scope>
    <source>
        <strain evidence="17 18">AQ6-296</strain>
    </source>
</reference>
<evidence type="ECO:0000259" key="16">
    <source>
        <dbReference type="PROSITE" id="PS50011"/>
    </source>
</evidence>
<keyword evidence="8 15" id="KW-0547">Nucleotide-binding</keyword>
<dbReference type="OrthoDB" id="6854449at2"/>
<dbReference type="InterPro" id="IPR011009">
    <property type="entry name" value="Kinase-like_dom_sf"/>
</dbReference>
<comment type="similarity">
    <text evidence="3 15">Belongs to the protein kinase superfamily. KdkA/RfaP family.</text>
</comment>
<dbReference type="NCBIfam" id="NF002475">
    <property type="entry name" value="PRK01723.1"/>
    <property type="match status" value="1"/>
</dbReference>
<comment type="subcellular location">
    <subcellularLocation>
        <location evidence="1 15">Cell inner membrane</location>
        <topology evidence="1 15">Peripheral membrane protein</topology>
        <orientation evidence="1 15">Cytoplasmic side</orientation>
    </subcellularLocation>
</comment>
<evidence type="ECO:0000256" key="14">
    <source>
        <dbReference type="ARBA" id="ARBA00034417"/>
    </source>
</evidence>
<dbReference type="KEGG" id="xbc:ELE36_07845"/>
<evidence type="ECO:0000256" key="1">
    <source>
        <dbReference type="ARBA" id="ARBA00004515"/>
    </source>
</evidence>
<keyword evidence="11 15" id="KW-0448">Lipopolysaccharide biosynthesis</keyword>
<dbReference type="RefSeq" id="WP_129832540.1">
    <property type="nucleotide sequence ID" value="NZ_CP035704.1"/>
</dbReference>
<comment type="pathway">
    <text evidence="2 15">Bacterial outer membrane biogenesis; LPS core biosynthesis.</text>
</comment>
<comment type="catalytic activity">
    <reaction evidence="14 15">
        <text>an alpha-Kdo-(2-&gt;6)-lipid IVA + ATP = a 4-O-phospho-alpha-Kdo-(2-&gt;6)-lipid IVA + ADP + H(+)</text>
        <dbReference type="Rhea" id="RHEA:74271"/>
        <dbReference type="ChEBI" id="CHEBI:15378"/>
        <dbReference type="ChEBI" id="CHEBI:30616"/>
        <dbReference type="ChEBI" id="CHEBI:176428"/>
        <dbReference type="ChEBI" id="CHEBI:193140"/>
        <dbReference type="ChEBI" id="CHEBI:456216"/>
        <dbReference type="EC" id="2.7.1.166"/>
    </reaction>
</comment>
<keyword evidence="9 15" id="KW-0418">Kinase</keyword>
<keyword evidence="10 15" id="KW-0067">ATP-binding</keyword>
<name>A0A411HIH3_9GAMM</name>
<sequence length="255" mass="28152">MIQTKLQPTATGAILFDTAVAPLADEAWFDAAAWRARGVLGAAGRGQALFVDLPFGPCVLRHYRRGGLMARMNADNYLWIGAKRTRAFREFRLLAELHDAGLPVPVPVAARYQRDGLRYRADLITRQVLNSMTLAQRLAAQSLDSEMGIRIGRCIAAFHARGIWHADLNAHNVLLDASDQPILIDFDRGRRRRADYHWQQANIDRLRRSLLKLGANAGDSAFEQGFWHPLLAAYHATLGDNTSVSVDASGNGGLA</sequence>
<evidence type="ECO:0000256" key="4">
    <source>
        <dbReference type="ARBA" id="ARBA00011988"/>
    </source>
</evidence>
<feature type="domain" description="Protein kinase" evidence="16">
    <location>
        <begin position="34"/>
        <end position="255"/>
    </location>
</feature>
<accession>A0A411HIH3</accession>
<dbReference type="Pfam" id="PF06293">
    <property type="entry name" value="Kdo"/>
    <property type="match status" value="1"/>
</dbReference>
<evidence type="ECO:0000256" key="7">
    <source>
        <dbReference type="ARBA" id="ARBA00022679"/>
    </source>
</evidence>
<evidence type="ECO:0000256" key="6">
    <source>
        <dbReference type="ARBA" id="ARBA00022519"/>
    </source>
</evidence>
<keyword evidence="12 15" id="KW-0472">Membrane</keyword>
<organism evidence="17 18">
    <name type="scientific">Pseudolysobacter antarcticus</name>
    <dbReference type="NCBI Taxonomy" id="2511995"/>
    <lineage>
        <taxon>Bacteria</taxon>
        <taxon>Pseudomonadati</taxon>
        <taxon>Pseudomonadota</taxon>
        <taxon>Gammaproteobacteria</taxon>
        <taxon>Lysobacterales</taxon>
        <taxon>Rhodanobacteraceae</taxon>
        <taxon>Pseudolysobacter</taxon>
    </lineage>
</organism>
<keyword evidence="7 15" id="KW-0808">Transferase</keyword>
<evidence type="ECO:0000256" key="13">
    <source>
        <dbReference type="ARBA" id="ARBA00029511"/>
    </source>
</evidence>
<keyword evidence="18" id="KW-1185">Reference proteome</keyword>
<evidence type="ECO:0000256" key="12">
    <source>
        <dbReference type="ARBA" id="ARBA00023136"/>
    </source>
</evidence>
<dbReference type="SUPFAM" id="SSF56112">
    <property type="entry name" value="Protein kinase-like (PK-like)"/>
    <property type="match status" value="1"/>
</dbReference>
<dbReference type="EC" id="2.7.1.166" evidence="4 15"/>
<evidence type="ECO:0000256" key="11">
    <source>
        <dbReference type="ARBA" id="ARBA00022985"/>
    </source>
</evidence>
<evidence type="ECO:0000313" key="17">
    <source>
        <dbReference type="EMBL" id="QBB70281.1"/>
    </source>
</evidence>
<evidence type="ECO:0000256" key="10">
    <source>
        <dbReference type="ARBA" id="ARBA00022840"/>
    </source>
</evidence>
<dbReference type="GO" id="GO:0004672">
    <property type="term" value="F:protein kinase activity"/>
    <property type="evidence" value="ECO:0007669"/>
    <property type="project" value="InterPro"/>
</dbReference>
<dbReference type="Gene3D" id="1.10.510.10">
    <property type="entry name" value="Transferase(Phosphotransferase) domain 1"/>
    <property type="match status" value="1"/>
</dbReference>
<dbReference type="GO" id="GO:0005524">
    <property type="term" value="F:ATP binding"/>
    <property type="evidence" value="ECO:0007669"/>
    <property type="project" value="UniProtKB-UniRule"/>
</dbReference>
<dbReference type="HAMAP" id="MF_00521">
    <property type="entry name" value="KDO_kinase"/>
    <property type="match status" value="1"/>
</dbReference>
<evidence type="ECO:0000256" key="15">
    <source>
        <dbReference type="HAMAP-Rule" id="MF_00521"/>
    </source>
</evidence>
<gene>
    <name evidence="15" type="primary">kdkA</name>
    <name evidence="17" type="ORF">ELE36_07845</name>
</gene>
<evidence type="ECO:0000256" key="8">
    <source>
        <dbReference type="ARBA" id="ARBA00022741"/>
    </source>
</evidence>
<comment type="function">
    <text evidence="15">Catalyzes the ATP-dependent phosphorylation of the 3-deoxy-D-manno-octulosonic acid (Kdo) residue in Kdo-lipid IV(A) at the 4-OH position.</text>
</comment>
<feature type="active site" evidence="15">
    <location>
        <position position="167"/>
    </location>
</feature>
<dbReference type="GO" id="GO:0005886">
    <property type="term" value="C:plasma membrane"/>
    <property type="evidence" value="ECO:0007669"/>
    <property type="project" value="UniProtKB-SubCell"/>
</dbReference>
<evidence type="ECO:0000256" key="2">
    <source>
        <dbReference type="ARBA" id="ARBA00004713"/>
    </source>
</evidence>
<evidence type="ECO:0000256" key="3">
    <source>
        <dbReference type="ARBA" id="ARBA00010327"/>
    </source>
</evidence>
<keyword evidence="5 15" id="KW-1003">Cell membrane</keyword>
<dbReference type="AlphaFoldDB" id="A0A411HIH3"/>
<dbReference type="PROSITE" id="PS50011">
    <property type="entry name" value="PROTEIN_KINASE_DOM"/>
    <property type="match status" value="1"/>
</dbReference>
<evidence type="ECO:0000256" key="9">
    <source>
        <dbReference type="ARBA" id="ARBA00022777"/>
    </source>
</evidence>
<evidence type="ECO:0000256" key="5">
    <source>
        <dbReference type="ARBA" id="ARBA00022475"/>
    </source>
</evidence>
<dbReference type="GO" id="GO:0009244">
    <property type="term" value="P:lipopolysaccharide core region biosynthetic process"/>
    <property type="evidence" value="ECO:0007669"/>
    <property type="project" value="UniProtKB-UniRule"/>
</dbReference>
<keyword evidence="6 15" id="KW-0997">Cell inner membrane</keyword>
<dbReference type="InterPro" id="IPR000719">
    <property type="entry name" value="Prot_kinase_dom"/>
</dbReference>
<proteinExistence type="inferred from homology"/>
<evidence type="ECO:0000313" key="18">
    <source>
        <dbReference type="Proteomes" id="UP000291562"/>
    </source>
</evidence>
<protein>
    <recommendedName>
        <fullName evidence="13 15">3-deoxy-D-manno-octulosonic acid kinase</fullName>
        <shortName evidence="15">Kdo kinase</shortName>
        <ecNumber evidence="4 15">2.7.1.166</ecNumber>
    </recommendedName>
</protein>
<dbReference type="UniPathway" id="UPA00958"/>
<dbReference type="Proteomes" id="UP000291562">
    <property type="component" value="Chromosome"/>
</dbReference>